<dbReference type="GO" id="GO:0000155">
    <property type="term" value="F:phosphorelay sensor kinase activity"/>
    <property type="evidence" value="ECO:0007669"/>
    <property type="project" value="InterPro"/>
</dbReference>
<keyword evidence="5" id="KW-0808">Transferase</keyword>
<dbReference type="Gene3D" id="1.10.287.130">
    <property type="match status" value="1"/>
</dbReference>
<dbReference type="SMART" id="SM00387">
    <property type="entry name" value="HATPase_c"/>
    <property type="match status" value="1"/>
</dbReference>
<dbReference type="GO" id="GO:0004721">
    <property type="term" value="F:phosphoprotein phosphatase activity"/>
    <property type="evidence" value="ECO:0007669"/>
    <property type="project" value="TreeGrafter"/>
</dbReference>
<dbReference type="EMBL" id="CP035282">
    <property type="protein sequence ID" value="QAT62851.1"/>
    <property type="molecule type" value="Genomic_DNA"/>
</dbReference>
<evidence type="ECO:0000256" key="7">
    <source>
        <dbReference type="ARBA" id="ARBA00023012"/>
    </source>
</evidence>
<dbReference type="SUPFAM" id="SSF47384">
    <property type="entry name" value="Homodimeric domain of signal transducing histidine kinase"/>
    <property type="match status" value="1"/>
</dbReference>
<evidence type="ECO:0000313" key="10">
    <source>
        <dbReference type="EMBL" id="QAT62851.1"/>
    </source>
</evidence>
<keyword evidence="6 10" id="KW-0418">Kinase</keyword>
<dbReference type="InterPro" id="IPR003661">
    <property type="entry name" value="HisK_dim/P_dom"/>
</dbReference>
<keyword evidence="8" id="KW-1133">Transmembrane helix</keyword>
<dbReference type="InterPro" id="IPR005467">
    <property type="entry name" value="His_kinase_dom"/>
</dbReference>
<name>A0A410QFR8_9FIRM</name>
<dbReference type="PANTHER" id="PTHR45453:SF1">
    <property type="entry name" value="PHOSPHATE REGULON SENSOR PROTEIN PHOR"/>
    <property type="match status" value="1"/>
</dbReference>
<keyword evidence="8" id="KW-0812">Transmembrane</keyword>
<dbReference type="CDD" id="cd00075">
    <property type="entry name" value="HATPase"/>
    <property type="match status" value="1"/>
</dbReference>
<keyword evidence="8" id="KW-0472">Membrane</keyword>
<keyword evidence="7" id="KW-0902">Two-component regulatory system</keyword>
<dbReference type="CDD" id="cd00082">
    <property type="entry name" value="HisKA"/>
    <property type="match status" value="1"/>
</dbReference>
<dbReference type="InterPro" id="IPR036890">
    <property type="entry name" value="HATPase_C_sf"/>
</dbReference>
<organism evidence="10 11">
    <name type="scientific">Acidilutibacter cellobiosedens</name>
    <dbReference type="NCBI Taxonomy" id="2507161"/>
    <lineage>
        <taxon>Bacteria</taxon>
        <taxon>Bacillati</taxon>
        <taxon>Bacillota</taxon>
        <taxon>Tissierellia</taxon>
        <taxon>Tissierellales</taxon>
        <taxon>Acidilutibacteraceae</taxon>
        <taxon>Acidilutibacter</taxon>
    </lineage>
</organism>
<dbReference type="EC" id="2.7.13.3" evidence="3"/>
<dbReference type="SMART" id="SM00388">
    <property type="entry name" value="HisKA"/>
    <property type="match status" value="1"/>
</dbReference>
<evidence type="ECO:0000256" key="2">
    <source>
        <dbReference type="ARBA" id="ARBA00004370"/>
    </source>
</evidence>
<reference evidence="11" key="1">
    <citation type="submission" date="2019-01" db="EMBL/GenBank/DDBJ databases">
        <title>Draft genomes of a novel of Sporanaerobacter strains.</title>
        <authorList>
            <person name="Ma S."/>
        </authorList>
    </citation>
    <scope>NUCLEOTIDE SEQUENCE [LARGE SCALE GENOMIC DNA]</scope>
    <source>
        <strain evidence="11">NJN-17</strain>
    </source>
</reference>
<dbReference type="RefSeq" id="WP_128753132.1">
    <property type="nucleotide sequence ID" value="NZ_CP035282.1"/>
</dbReference>
<dbReference type="GO" id="GO:0016036">
    <property type="term" value="P:cellular response to phosphate starvation"/>
    <property type="evidence" value="ECO:0007669"/>
    <property type="project" value="TreeGrafter"/>
</dbReference>
<keyword evidence="4" id="KW-0597">Phosphoprotein</keyword>
<dbReference type="PROSITE" id="PS50109">
    <property type="entry name" value="HIS_KIN"/>
    <property type="match status" value="1"/>
</dbReference>
<dbReference type="InterPro" id="IPR003594">
    <property type="entry name" value="HATPase_dom"/>
</dbReference>
<evidence type="ECO:0000256" key="5">
    <source>
        <dbReference type="ARBA" id="ARBA00022679"/>
    </source>
</evidence>
<dbReference type="InterPro" id="IPR004358">
    <property type="entry name" value="Sig_transdc_His_kin-like_C"/>
</dbReference>
<dbReference type="Gene3D" id="3.30.565.10">
    <property type="entry name" value="Histidine kinase-like ATPase, C-terminal domain"/>
    <property type="match status" value="1"/>
</dbReference>
<keyword evidence="11" id="KW-1185">Reference proteome</keyword>
<gene>
    <name evidence="10" type="ORF">EQM13_15375</name>
</gene>
<evidence type="ECO:0000256" key="8">
    <source>
        <dbReference type="SAM" id="Phobius"/>
    </source>
</evidence>
<feature type="domain" description="Histidine kinase" evidence="9">
    <location>
        <begin position="240"/>
        <end position="460"/>
    </location>
</feature>
<evidence type="ECO:0000256" key="1">
    <source>
        <dbReference type="ARBA" id="ARBA00000085"/>
    </source>
</evidence>
<evidence type="ECO:0000259" key="9">
    <source>
        <dbReference type="PROSITE" id="PS50109"/>
    </source>
</evidence>
<proteinExistence type="predicted"/>
<dbReference type="GO" id="GO:0005886">
    <property type="term" value="C:plasma membrane"/>
    <property type="evidence" value="ECO:0007669"/>
    <property type="project" value="TreeGrafter"/>
</dbReference>
<dbReference type="Pfam" id="PF02518">
    <property type="entry name" value="HATPase_c"/>
    <property type="match status" value="1"/>
</dbReference>
<comment type="catalytic activity">
    <reaction evidence="1">
        <text>ATP + protein L-histidine = ADP + protein N-phospho-L-histidine.</text>
        <dbReference type="EC" id="2.7.13.3"/>
    </reaction>
</comment>
<dbReference type="PANTHER" id="PTHR45453">
    <property type="entry name" value="PHOSPHATE REGULON SENSOR PROTEIN PHOR"/>
    <property type="match status" value="1"/>
</dbReference>
<dbReference type="KEGG" id="spoa:EQM13_15375"/>
<sequence>MQSTVRFIRRNLLAFSLSLFILFIINLILFTYLNYKAISITASIIPPDELSNKLIDQINQNNSVVVIDKNDLALLEKNKIWAMVIDDKTGKVIWSKDLPKEIPIKYSIKDVALFTRYYLKDYPVFTYINNKGLLVLGYPKDSYGKIPTNAFHVRIVQNLPRNIMYYLLFNLLVVFILYMISKRKLLQSINPITNAICRISNGEKIQLKENGDLLDIKIAVNKTSKQLLEKDSMRTNWIAGISHDIRTPLSLIIGYIDRLSQSKHLDDIEKKELELIQSNSVQIQNLVNDLNLTSRLEYNLVPMKKKDISIVKILREVIVDYMNHEIYSSLYDFNFISDSIPSSTMVNGDEKLLERAFRNLILNSIKHNPQGCQIQIEITMNTAEVNVDISDNGVGVSEEKLKLLNYSVTELIKRNTKTERSHGLGLLIVKQIIELHEGSVNFRSVESHGFKTRITLPLHNKNKT</sequence>
<dbReference type="OrthoDB" id="368131at2"/>
<dbReference type="Pfam" id="PF00512">
    <property type="entry name" value="HisKA"/>
    <property type="match status" value="1"/>
</dbReference>
<protein>
    <recommendedName>
        <fullName evidence="3">histidine kinase</fullName>
        <ecNumber evidence="3">2.7.13.3</ecNumber>
    </recommendedName>
</protein>
<evidence type="ECO:0000256" key="6">
    <source>
        <dbReference type="ARBA" id="ARBA00022777"/>
    </source>
</evidence>
<comment type="subcellular location">
    <subcellularLocation>
        <location evidence="2">Membrane</location>
    </subcellularLocation>
</comment>
<dbReference type="Proteomes" id="UP000287969">
    <property type="component" value="Chromosome"/>
</dbReference>
<evidence type="ECO:0000313" key="11">
    <source>
        <dbReference type="Proteomes" id="UP000287969"/>
    </source>
</evidence>
<dbReference type="InterPro" id="IPR050351">
    <property type="entry name" value="BphY/WalK/GraS-like"/>
</dbReference>
<dbReference type="SUPFAM" id="SSF55874">
    <property type="entry name" value="ATPase domain of HSP90 chaperone/DNA topoisomerase II/histidine kinase"/>
    <property type="match status" value="1"/>
</dbReference>
<dbReference type="AlphaFoldDB" id="A0A410QFR8"/>
<dbReference type="InterPro" id="IPR036097">
    <property type="entry name" value="HisK_dim/P_sf"/>
</dbReference>
<feature type="transmembrane region" description="Helical" evidence="8">
    <location>
        <begin position="163"/>
        <end position="180"/>
    </location>
</feature>
<accession>A0A410QFR8</accession>
<feature type="transmembrane region" description="Helical" evidence="8">
    <location>
        <begin position="12"/>
        <end position="33"/>
    </location>
</feature>
<dbReference type="PRINTS" id="PR00344">
    <property type="entry name" value="BCTRLSENSOR"/>
</dbReference>
<evidence type="ECO:0000256" key="4">
    <source>
        <dbReference type="ARBA" id="ARBA00022553"/>
    </source>
</evidence>
<evidence type="ECO:0000256" key="3">
    <source>
        <dbReference type="ARBA" id="ARBA00012438"/>
    </source>
</evidence>